<dbReference type="Proteomes" id="UP001166251">
    <property type="component" value="Unassembled WGS sequence"/>
</dbReference>
<dbReference type="RefSeq" id="WP_220103736.1">
    <property type="nucleotide sequence ID" value="NZ_JAHZSS010000008.1"/>
</dbReference>
<organism evidence="1 2">
    <name type="scientific">Neiella holothuriorum</name>
    <dbReference type="NCBI Taxonomy" id="2870530"/>
    <lineage>
        <taxon>Bacteria</taxon>
        <taxon>Pseudomonadati</taxon>
        <taxon>Pseudomonadota</taxon>
        <taxon>Gammaproteobacteria</taxon>
        <taxon>Alteromonadales</taxon>
        <taxon>Echinimonadaceae</taxon>
        <taxon>Neiella</taxon>
    </lineage>
</organism>
<dbReference type="Gene3D" id="3.40.190.10">
    <property type="entry name" value="Periplasmic binding protein-like II"/>
    <property type="match status" value="2"/>
</dbReference>
<dbReference type="EMBL" id="JAHZSS010000008">
    <property type="protein sequence ID" value="MBW8191052.1"/>
    <property type="molecule type" value="Genomic_DNA"/>
</dbReference>
<evidence type="ECO:0000313" key="1">
    <source>
        <dbReference type="EMBL" id="MBW8191052.1"/>
    </source>
</evidence>
<name>A0ABS7EFC3_9GAMM</name>
<proteinExistence type="predicted"/>
<comment type="caution">
    <text evidence="1">The sequence shown here is derived from an EMBL/GenBank/DDBJ whole genome shotgun (WGS) entry which is preliminary data.</text>
</comment>
<reference evidence="1" key="1">
    <citation type="submission" date="2021-07" db="EMBL/GenBank/DDBJ databases">
        <title>Neiella marina sp. nov., isolated from the intestinal content of sea cucumber Apostichopus japonicus.</title>
        <authorList>
            <person name="Bai X."/>
        </authorList>
    </citation>
    <scope>NUCLEOTIDE SEQUENCE</scope>
    <source>
        <strain evidence="1">126</strain>
    </source>
</reference>
<protein>
    <submittedName>
        <fullName evidence="1">Transporter substrate-binding domain-containing protein</fullName>
    </submittedName>
</protein>
<sequence>MARHRLINSLALSHIAGLLSSLLLWGCLSGYVIAEGVMKVTMSETRAVDDPRRMHILQVLDEAMKASEDQFGPYFIEITDTRLREQRAVVRLESGTVENVHFGLTSKELERRLLPIRIPIRMGVLNYRLLLIHKDEQARFANIKTLEQLKQLKIGLGAHWVTRQVLEPQGFEVVPSTTSTGLGLFKMLNNKRFDYTVRGPHEVFHELERFKLDAPDIMIEPNLALHIVAPYYLFVSPKEPELAKRIEAGLVALNESGRLRELFLKYHQRDIGQAHIEQRHIIQIPNPLLPEGTPLSDSELWFWPLKQTAH</sequence>
<keyword evidence="2" id="KW-1185">Reference proteome</keyword>
<gene>
    <name evidence="1" type="ORF">K0504_08405</name>
</gene>
<dbReference type="SUPFAM" id="SSF53850">
    <property type="entry name" value="Periplasmic binding protein-like II"/>
    <property type="match status" value="1"/>
</dbReference>
<evidence type="ECO:0000313" key="2">
    <source>
        <dbReference type="Proteomes" id="UP001166251"/>
    </source>
</evidence>
<accession>A0ABS7EFC3</accession>